<keyword evidence="4" id="KW-1185">Reference proteome</keyword>
<organism evidence="5">
    <name type="scientific">Echinostoma caproni</name>
    <dbReference type="NCBI Taxonomy" id="27848"/>
    <lineage>
        <taxon>Eukaryota</taxon>
        <taxon>Metazoa</taxon>
        <taxon>Spiralia</taxon>
        <taxon>Lophotrochozoa</taxon>
        <taxon>Platyhelminthes</taxon>
        <taxon>Trematoda</taxon>
        <taxon>Digenea</taxon>
        <taxon>Plagiorchiida</taxon>
        <taxon>Echinostomata</taxon>
        <taxon>Echinostomatoidea</taxon>
        <taxon>Echinostomatidae</taxon>
        <taxon>Echinostoma</taxon>
    </lineage>
</organism>
<evidence type="ECO:0000313" key="3">
    <source>
        <dbReference type="EMBL" id="VDP75142.1"/>
    </source>
</evidence>
<evidence type="ECO:0000313" key="5">
    <source>
        <dbReference type="WBParaSite" id="ECPE_0000531201-mRNA-1"/>
    </source>
</evidence>
<dbReference type="Proteomes" id="UP000272942">
    <property type="component" value="Unassembled WGS sequence"/>
</dbReference>
<proteinExistence type="predicted"/>
<dbReference type="EMBL" id="UZAN01042146">
    <property type="protein sequence ID" value="VDP75142.1"/>
    <property type="molecule type" value="Genomic_DNA"/>
</dbReference>
<evidence type="ECO:0000259" key="2">
    <source>
        <dbReference type="PROSITE" id="PS50106"/>
    </source>
</evidence>
<protein>
    <submittedName>
        <fullName evidence="5">PDZ domain-containing protein</fullName>
    </submittedName>
</protein>
<dbReference type="PROSITE" id="PS50106">
    <property type="entry name" value="PDZ"/>
    <property type="match status" value="1"/>
</dbReference>
<dbReference type="InterPro" id="IPR036034">
    <property type="entry name" value="PDZ_sf"/>
</dbReference>
<feature type="domain" description="PDZ" evidence="2">
    <location>
        <begin position="31"/>
        <end position="82"/>
    </location>
</feature>
<evidence type="ECO:0000313" key="4">
    <source>
        <dbReference type="Proteomes" id="UP000272942"/>
    </source>
</evidence>
<dbReference type="AlphaFoldDB" id="A0A183AEB4"/>
<dbReference type="WBParaSite" id="ECPE_0000531201-mRNA-1">
    <property type="protein sequence ID" value="ECPE_0000531201-mRNA-1"/>
    <property type="gene ID" value="ECPE_0000531201"/>
</dbReference>
<reference evidence="3 4" key="2">
    <citation type="submission" date="2018-11" db="EMBL/GenBank/DDBJ databases">
        <authorList>
            <consortium name="Pathogen Informatics"/>
        </authorList>
    </citation>
    <scope>NUCLEOTIDE SEQUENCE [LARGE SCALE GENOMIC DNA]</scope>
    <source>
        <strain evidence="3 4">Egypt</strain>
    </source>
</reference>
<gene>
    <name evidence="3" type="ORF">ECPE_LOCUS5299</name>
</gene>
<name>A0A183AEB4_9TREM</name>
<feature type="compositionally biased region" description="Basic and acidic residues" evidence="1">
    <location>
        <begin position="253"/>
        <end position="264"/>
    </location>
</feature>
<dbReference type="InterPro" id="IPR001478">
    <property type="entry name" value="PDZ"/>
</dbReference>
<feature type="region of interest" description="Disordered" evidence="1">
    <location>
        <begin position="214"/>
        <end position="264"/>
    </location>
</feature>
<feature type="compositionally biased region" description="Acidic residues" evidence="1">
    <location>
        <begin position="100"/>
        <end position="109"/>
    </location>
</feature>
<reference evidence="5" key="1">
    <citation type="submission" date="2016-06" db="UniProtKB">
        <authorList>
            <consortium name="WormBaseParasite"/>
        </authorList>
    </citation>
    <scope>IDENTIFICATION</scope>
</reference>
<feature type="compositionally biased region" description="Basic and acidic residues" evidence="1">
    <location>
        <begin position="214"/>
        <end position="225"/>
    </location>
</feature>
<sequence length="264" mass="30101">MFEIPKGKESQKIDFMFYSELFHMKSFPDTGAQLTAVYVDRFYGQTVDGRLNTLRTGDRILSVNGNSLQKLNAEQTKALLQSRHSESMRLTVQRLHEVTEESEATDETLEMSTDFGTDSEEQSIEKLLTEAKQKMPYKKSAHTNVNGIECKPEIENLSTILSSLPPREKMNPYAHDVIVRWLLTNRICQQMRRRKTQIGDHLLKQYLEQKRAADLKTVDRRDPKGTADGSSETSRDSSESTDAETSFADLDDLSVKHGENGEYI</sequence>
<dbReference type="Gene3D" id="2.30.42.10">
    <property type="match status" value="1"/>
</dbReference>
<dbReference type="SUPFAM" id="SSF50156">
    <property type="entry name" value="PDZ domain-like"/>
    <property type="match status" value="1"/>
</dbReference>
<accession>A0A183AEB4</accession>
<feature type="region of interest" description="Disordered" evidence="1">
    <location>
        <begin position="97"/>
        <end position="116"/>
    </location>
</feature>
<evidence type="ECO:0000256" key="1">
    <source>
        <dbReference type="SAM" id="MobiDB-lite"/>
    </source>
</evidence>
<dbReference type="InterPro" id="IPR041489">
    <property type="entry name" value="PDZ_6"/>
</dbReference>
<dbReference type="Pfam" id="PF17820">
    <property type="entry name" value="PDZ_6"/>
    <property type="match status" value="1"/>
</dbReference>